<dbReference type="InterPro" id="IPR013780">
    <property type="entry name" value="Glyco_hydro_b"/>
</dbReference>
<dbReference type="InterPro" id="IPR057739">
    <property type="entry name" value="Glyco_hydro_29_N"/>
</dbReference>
<dbReference type="GO" id="GO:0004560">
    <property type="term" value="F:alpha-L-fucosidase activity"/>
    <property type="evidence" value="ECO:0007669"/>
    <property type="project" value="UniProtKB-EC"/>
</dbReference>
<protein>
    <recommendedName>
        <fullName evidence="3">alpha-L-fucosidase</fullName>
        <ecNumber evidence="3">3.2.1.51</ecNumber>
    </recommendedName>
</protein>
<dbReference type="InterPro" id="IPR017853">
    <property type="entry name" value="GH"/>
</dbReference>
<dbReference type="PROSITE" id="PS51257">
    <property type="entry name" value="PROKAR_LIPOPROTEIN"/>
    <property type="match status" value="1"/>
</dbReference>
<dbReference type="PANTHER" id="PTHR10030">
    <property type="entry name" value="ALPHA-L-FUCOSIDASE"/>
    <property type="match status" value="1"/>
</dbReference>
<dbReference type="Pfam" id="PF16757">
    <property type="entry name" value="Fucosidase_C"/>
    <property type="match status" value="1"/>
</dbReference>
<comment type="caution">
    <text evidence="9">The sequence shown here is derived from an EMBL/GenBank/DDBJ whole genome shotgun (WGS) entry which is preliminary data.</text>
</comment>
<dbReference type="SMART" id="SM00812">
    <property type="entry name" value="Alpha_L_fucos"/>
    <property type="match status" value="1"/>
</dbReference>
<dbReference type="InterPro" id="IPR016286">
    <property type="entry name" value="FUC_metazoa-typ"/>
</dbReference>
<dbReference type="InterPro" id="IPR000933">
    <property type="entry name" value="Glyco_hydro_29"/>
</dbReference>
<dbReference type="PANTHER" id="PTHR10030:SF37">
    <property type="entry name" value="ALPHA-L-FUCOSIDASE-RELATED"/>
    <property type="match status" value="1"/>
</dbReference>
<dbReference type="Pfam" id="PF01120">
    <property type="entry name" value="Alpha_L_fucos"/>
    <property type="match status" value="1"/>
</dbReference>
<dbReference type="AlphaFoldDB" id="A0AAV4HZG6"/>
<sequence length="181" mass="19589">MLPRGGPPPISHPGDTPQCCTATSASCGGNVLINVGPTKDGVIVPIFEERLRQMGQWLAINGEGIFGTKPWTFQNETLNGEIWYTSKPAASVKRGVNQEAASLKDVYAILLKWPEDMTQPLILGDPVPTDATEVSLLGYDGPVFPWIHHVGSGLEISLPIIPASAMPCQWAWVLKLTNIFN</sequence>
<dbReference type="EMBL" id="BMAT01013004">
    <property type="protein sequence ID" value="GFS03614.1"/>
    <property type="molecule type" value="Genomic_DNA"/>
</dbReference>
<evidence type="ECO:0000256" key="4">
    <source>
        <dbReference type="ARBA" id="ARBA00022729"/>
    </source>
</evidence>
<dbReference type="GO" id="GO:0006004">
    <property type="term" value="P:fucose metabolic process"/>
    <property type="evidence" value="ECO:0007669"/>
    <property type="project" value="InterPro"/>
</dbReference>
<feature type="domain" description="Glycoside hydrolase family 29 N-terminal" evidence="7">
    <location>
        <begin position="24"/>
        <end position="63"/>
    </location>
</feature>
<evidence type="ECO:0000256" key="1">
    <source>
        <dbReference type="ARBA" id="ARBA00004071"/>
    </source>
</evidence>
<dbReference type="Proteomes" id="UP000762676">
    <property type="component" value="Unassembled WGS sequence"/>
</dbReference>
<dbReference type="Gene3D" id="2.60.40.1180">
    <property type="entry name" value="Golgi alpha-mannosidase II"/>
    <property type="match status" value="1"/>
</dbReference>
<dbReference type="GO" id="GO:0005764">
    <property type="term" value="C:lysosome"/>
    <property type="evidence" value="ECO:0007669"/>
    <property type="project" value="TreeGrafter"/>
</dbReference>
<evidence type="ECO:0000256" key="2">
    <source>
        <dbReference type="ARBA" id="ARBA00007951"/>
    </source>
</evidence>
<comment type="similarity">
    <text evidence="2">Belongs to the glycosyl hydrolase 29 family.</text>
</comment>
<keyword evidence="4" id="KW-0732">Signal</keyword>
<evidence type="ECO:0000313" key="9">
    <source>
        <dbReference type="EMBL" id="GFS03614.1"/>
    </source>
</evidence>
<dbReference type="SUPFAM" id="SSF51445">
    <property type="entry name" value="(Trans)glycosidases"/>
    <property type="match status" value="1"/>
</dbReference>
<proteinExistence type="inferred from homology"/>
<dbReference type="EC" id="3.2.1.51" evidence="3"/>
<evidence type="ECO:0000256" key="5">
    <source>
        <dbReference type="ARBA" id="ARBA00022801"/>
    </source>
</evidence>
<dbReference type="PRINTS" id="PR00741">
    <property type="entry name" value="GLHYDRLASE29"/>
</dbReference>
<evidence type="ECO:0000256" key="3">
    <source>
        <dbReference type="ARBA" id="ARBA00012662"/>
    </source>
</evidence>
<dbReference type="GO" id="GO:0016139">
    <property type="term" value="P:glycoside catabolic process"/>
    <property type="evidence" value="ECO:0007669"/>
    <property type="project" value="TreeGrafter"/>
</dbReference>
<organism evidence="9 10">
    <name type="scientific">Elysia marginata</name>
    <dbReference type="NCBI Taxonomy" id="1093978"/>
    <lineage>
        <taxon>Eukaryota</taxon>
        <taxon>Metazoa</taxon>
        <taxon>Spiralia</taxon>
        <taxon>Lophotrochozoa</taxon>
        <taxon>Mollusca</taxon>
        <taxon>Gastropoda</taxon>
        <taxon>Heterobranchia</taxon>
        <taxon>Euthyneura</taxon>
        <taxon>Panpulmonata</taxon>
        <taxon>Sacoglossa</taxon>
        <taxon>Placobranchoidea</taxon>
        <taxon>Plakobranchidae</taxon>
        <taxon>Elysia</taxon>
    </lineage>
</organism>
<reference evidence="9 10" key="1">
    <citation type="journal article" date="2021" name="Elife">
        <title>Chloroplast acquisition without the gene transfer in kleptoplastic sea slugs, Plakobranchus ocellatus.</title>
        <authorList>
            <person name="Maeda T."/>
            <person name="Takahashi S."/>
            <person name="Yoshida T."/>
            <person name="Shimamura S."/>
            <person name="Takaki Y."/>
            <person name="Nagai Y."/>
            <person name="Toyoda A."/>
            <person name="Suzuki Y."/>
            <person name="Arimoto A."/>
            <person name="Ishii H."/>
            <person name="Satoh N."/>
            <person name="Nishiyama T."/>
            <person name="Hasebe M."/>
            <person name="Maruyama T."/>
            <person name="Minagawa J."/>
            <person name="Obokata J."/>
            <person name="Shigenobu S."/>
        </authorList>
    </citation>
    <scope>NUCLEOTIDE SEQUENCE [LARGE SCALE GENOMIC DNA]</scope>
</reference>
<dbReference type="Gene3D" id="3.20.20.80">
    <property type="entry name" value="Glycosidases"/>
    <property type="match status" value="1"/>
</dbReference>
<evidence type="ECO:0000256" key="6">
    <source>
        <dbReference type="ARBA" id="ARBA00023295"/>
    </source>
</evidence>
<evidence type="ECO:0000259" key="8">
    <source>
        <dbReference type="Pfam" id="PF16757"/>
    </source>
</evidence>
<keyword evidence="5" id="KW-0378">Hydrolase</keyword>
<evidence type="ECO:0000313" key="10">
    <source>
        <dbReference type="Proteomes" id="UP000762676"/>
    </source>
</evidence>
<comment type="function">
    <text evidence="1">Alpha-L-fucosidase is responsible for hydrolyzing the alpha-1,6-linked fucose joined to the reducing-end N-acetylglucosamine of the carbohydrate moieties of glycoproteins.</text>
</comment>
<keyword evidence="6" id="KW-0326">Glycosidase</keyword>
<dbReference type="InterPro" id="IPR031919">
    <property type="entry name" value="Fucosidase_C"/>
</dbReference>
<feature type="domain" description="Alpha-L-fucosidase C-terminal" evidence="8">
    <location>
        <begin position="74"/>
        <end position="177"/>
    </location>
</feature>
<accession>A0AAV4HZG6</accession>
<keyword evidence="10" id="KW-1185">Reference proteome</keyword>
<evidence type="ECO:0000259" key="7">
    <source>
        <dbReference type="Pfam" id="PF01120"/>
    </source>
</evidence>
<gene>
    <name evidence="9" type="ORF">ElyMa_006475300</name>
</gene>
<name>A0AAV4HZG6_9GAST</name>